<evidence type="ECO:0000256" key="6">
    <source>
        <dbReference type="SAM" id="SignalP"/>
    </source>
</evidence>
<evidence type="ECO:0000256" key="1">
    <source>
        <dbReference type="ARBA" id="ARBA00009179"/>
    </source>
</evidence>
<dbReference type="Proteomes" id="UP001562065">
    <property type="component" value="Unassembled WGS sequence"/>
</dbReference>
<dbReference type="InterPro" id="IPR005151">
    <property type="entry name" value="Tail-specific_protease"/>
</dbReference>
<dbReference type="InterPro" id="IPR040573">
    <property type="entry name" value="TSP_N"/>
</dbReference>
<dbReference type="RefSeq" id="WP_369455203.1">
    <property type="nucleotide sequence ID" value="NZ_JBGCUO010000001.1"/>
</dbReference>
<comment type="caution">
    <text evidence="8">The sequence shown here is derived from an EMBL/GenBank/DDBJ whole genome shotgun (WGS) entry which is preliminary data.</text>
</comment>
<name>A0ABV4AHD5_9GAMM</name>
<dbReference type="Pfam" id="PF03572">
    <property type="entry name" value="Peptidase_S41"/>
    <property type="match status" value="1"/>
</dbReference>
<dbReference type="Gene3D" id="3.30.750.44">
    <property type="match status" value="1"/>
</dbReference>
<dbReference type="EMBL" id="JBGCUO010000001">
    <property type="protein sequence ID" value="MEY1661957.1"/>
    <property type="molecule type" value="Genomic_DNA"/>
</dbReference>
<dbReference type="CDD" id="cd07560">
    <property type="entry name" value="Peptidase_S41_CPP"/>
    <property type="match status" value="1"/>
</dbReference>
<dbReference type="InterPro" id="IPR029045">
    <property type="entry name" value="ClpP/crotonase-like_dom_sf"/>
</dbReference>
<dbReference type="Pfam" id="PF00595">
    <property type="entry name" value="PDZ"/>
    <property type="match status" value="1"/>
</dbReference>
<keyword evidence="4 5" id="KW-0720">Serine protease</keyword>
<comment type="similarity">
    <text evidence="1 5">Belongs to the peptidase S41A family.</text>
</comment>
<dbReference type="SMART" id="SM00228">
    <property type="entry name" value="PDZ"/>
    <property type="match status" value="1"/>
</dbReference>
<keyword evidence="2 5" id="KW-0645">Protease</keyword>
<evidence type="ECO:0000313" key="9">
    <source>
        <dbReference type="Proteomes" id="UP001562065"/>
    </source>
</evidence>
<dbReference type="InterPro" id="IPR004447">
    <property type="entry name" value="Peptidase_S41A"/>
</dbReference>
<dbReference type="PANTHER" id="PTHR32060:SF22">
    <property type="entry name" value="CARBOXYL-TERMINAL-PROCESSING PEPTIDASE 3, CHLOROPLASTIC"/>
    <property type="match status" value="1"/>
</dbReference>
<dbReference type="CDD" id="cd06782">
    <property type="entry name" value="cpPDZ_CPP-like"/>
    <property type="match status" value="1"/>
</dbReference>
<dbReference type="InterPro" id="IPR036034">
    <property type="entry name" value="PDZ_sf"/>
</dbReference>
<accession>A0ABV4AHD5</accession>
<organism evidence="8 9">
    <name type="scientific">Isoalcanivorax beigongshangi</name>
    <dbReference type="NCBI Taxonomy" id="3238810"/>
    <lineage>
        <taxon>Bacteria</taxon>
        <taxon>Pseudomonadati</taxon>
        <taxon>Pseudomonadota</taxon>
        <taxon>Gammaproteobacteria</taxon>
        <taxon>Oceanospirillales</taxon>
        <taxon>Alcanivoracaceae</taxon>
        <taxon>Isoalcanivorax</taxon>
    </lineage>
</organism>
<dbReference type="Gene3D" id="2.30.42.10">
    <property type="match status" value="1"/>
</dbReference>
<dbReference type="NCBIfam" id="TIGR00225">
    <property type="entry name" value="prc"/>
    <property type="match status" value="1"/>
</dbReference>
<evidence type="ECO:0000256" key="3">
    <source>
        <dbReference type="ARBA" id="ARBA00022801"/>
    </source>
</evidence>
<gene>
    <name evidence="8" type="ORF">AB5I84_07325</name>
</gene>
<evidence type="ECO:0000256" key="5">
    <source>
        <dbReference type="RuleBase" id="RU004404"/>
    </source>
</evidence>
<dbReference type="PANTHER" id="PTHR32060">
    <property type="entry name" value="TAIL-SPECIFIC PROTEASE"/>
    <property type="match status" value="1"/>
</dbReference>
<evidence type="ECO:0000256" key="4">
    <source>
        <dbReference type="ARBA" id="ARBA00022825"/>
    </source>
</evidence>
<dbReference type="SMART" id="SM00245">
    <property type="entry name" value="TSPc"/>
    <property type="match status" value="1"/>
</dbReference>
<dbReference type="GO" id="GO:0004252">
    <property type="term" value="F:serine-type endopeptidase activity"/>
    <property type="evidence" value="ECO:0007669"/>
    <property type="project" value="UniProtKB-EC"/>
</dbReference>
<evidence type="ECO:0000259" key="7">
    <source>
        <dbReference type="PROSITE" id="PS50106"/>
    </source>
</evidence>
<feature type="chain" id="PRO_5045650944" evidence="6">
    <location>
        <begin position="28"/>
        <end position="719"/>
    </location>
</feature>
<dbReference type="InterPro" id="IPR020992">
    <property type="entry name" value="Tail_Prtase_C"/>
</dbReference>
<evidence type="ECO:0000256" key="2">
    <source>
        <dbReference type="ARBA" id="ARBA00022670"/>
    </source>
</evidence>
<dbReference type="Gene3D" id="3.90.226.10">
    <property type="entry name" value="2-enoyl-CoA Hydratase, Chain A, domain 1"/>
    <property type="match status" value="1"/>
</dbReference>
<dbReference type="EC" id="3.4.21.102" evidence="8"/>
<dbReference type="SUPFAM" id="SSF50156">
    <property type="entry name" value="PDZ domain-like"/>
    <property type="match status" value="1"/>
</dbReference>
<sequence>MTQRPSSLLQSAALVLLLAAGALQVSGAFSRDTPPATAKAAEQAPGMLQPEPVHAEAARAILDRLRSHYQQLPVDEQLSSQMFDRYLRDLDANRVYFLASDLSEFEPLRSKLVTDLRRGTLTSGYRIFNRYQQRLEERLDYLLAKLEKGFDELDFDSAETLMIDRSEQPWPADSKAMDTLWDQRLKNAVLSMRLDGVADDEIQTRLARRYRSQLSRVRQNTAEDVFQVYMNALTQVYDPHTSYFSPVTSENFNISMSRSLEGIGAVLQADDEYTKVVRLVPGGPAAKAGQLKPADRVVGVGQEKGEIVNVIGWRLDEVVNLIRGPKGSKVRLEIIPAGSNSEHTTREVVIERNKVMLEEQAAKKLILDIPAAEGHSAARIGVIRLPAFYLDFDAYNRGEPDYTSTTRDVARLLGQLEQDKQGIDGLVIDLRNNGGGSLLEATQLVSLFIDGGPTVQVRDARGRVQAEQDRVPGALYRGPMAVLVNRFSASASEIFAGAMQDYGRALIIGDDTFGKGTVQTLLPLPHGQLKLTQAKFYRISGSSNQNLGITPDLALPFLIDKQEIGESALPNALPWDQIPASRYRPLADLSGFIKTLTPLHDQRVRDNPEFQYVRAQQSLLNEQRARKVVSLNEAERRKEQQEFEQRQLTLENTRRAAAGEDALKDYAALRALDEQRALDPEGLDDDTDAYLLESGAVVADLAQLMRQQPQVVQRARAVP</sequence>
<feature type="signal peptide" evidence="6">
    <location>
        <begin position="1"/>
        <end position="27"/>
    </location>
</feature>
<dbReference type="SUPFAM" id="SSF52096">
    <property type="entry name" value="ClpP/crotonase"/>
    <property type="match status" value="1"/>
</dbReference>
<keyword evidence="6" id="KW-0732">Signal</keyword>
<reference evidence="8 9" key="1">
    <citation type="submission" date="2024-07" db="EMBL/GenBank/DDBJ databases">
        <authorList>
            <person name="Ren Q."/>
        </authorList>
    </citation>
    <scope>NUCLEOTIDE SEQUENCE [LARGE SCALE GENOMIC DNA]</scope>
    <source>
        <strain evidence="8 9">REN37</strain>
    </source>
</reference>
<proteinExistence type="inferred from homology"/>
<evidence type="ECO:0000313" key="8">
    <source>
        <dbReference type="EMBL" id="MEY1661957.1"/>
    </source>
</evidence>
<keyword evidence="3 5" id="KW-0378">Hydrolase</keyword>
<keyword evidence="9" id="KW-1185">Reference proteome</keyword>
<dbReference type="PROSITE" id="PS50106">
    <property type="entry name" value="PDZ"/>
    <property type="match status" value="1"/>
</dbReference>
<protein>
    <submittedName>
        <fullName evidence="8">Carboxy terminal-processing peptidase</fullName>
        <ecNumber evidence="8">3.4.21.102</ecNumber>
    </submittedName>
</protein>
<feature type="domain" description="PDZ" evidence="7">
    <location>
        <begin position="253"/>
        <end position="323"/>
    </location>
</feature>
<dbReference type="Pfam" id="PF17804">
    <property type="entry name" value="TSP_NTD"/>
    <property type="match status" value="1"/>
</dbReference>
<dbReference type="InterPro" id="IPR001478">
    <property type="entry name" value="PDZ"/>
</dbReference>
<dbReference type="Pfam" id="PF11818">
    <property type="entry name" value="DUF3340"/>
    <property type="match status" value="1"/>
</dbReference>